<name>A0AAW2TQ65_9LAMI</name>
<gene>
    <name evidence="2" type="ORF">Slati_3884500</name>
</gene>
<evidence type="ECO:0000256" key="1">
    <source>
        <dbReference type="SAM" id="MobiDB-lite"/>
    </source>
</evidence>
<organism evidence="2">
    <name type="scientific">Sesamum latifolium</name>
    <dbReference type="NCBI Taxonomy" id="2727402"/>
    <lineage>
        <taxon>Eukaryota</taxon>
        <taxon>Viridiplantae</taxon>
        <taxon>Streptophyta</taxon>
        <taxon>Embryophyta</taxon>
        <taxon>Tracheophyta</taxon>
        <taxon>Spermatophyta</taxon>
        <taxon>Magnoliopsida</taxon>
        <taxon>eudicotyledons</taxon>
        <taxon>Gunneridae</taxon>
        <taxon>Pentapetalae</taxon>
        <taxon>asterids</taxon>
        <taxon>lamiids</taxon>
        <taxon>Lamiales</taxon>
        <taxon>Pedaliaceae</taxon>
        <taxon>Sesamum</taxon>
    </lineage>
</organism>
<reference evidence="2" key="1">
    <citation type="submission" date="2020-06" db="EMBL/GenBank/DDBJ databases">
        <authorList>
            <person name="Li T."/>
            <person name="Hu X."/>
            <person name="Zhang T."/>
            <person name="Song X."/>
            <person name="Zhang H."/>
            <person name="Dai N."/>
            <person name="Sheng W."/>
            <person name="Hou X."/>
            <person name="Wei L."/>
        </authorList>
    </citation>
    <scope>NUCLEOTIDE SEQUENCE</scope>
    <source>
        <strain evidence="2">KEN1</strain>
        <tissue evidence="2">Leaf</tissue>
    </source>
</reference>
<sequence length="138" mass="14780">MACVYLNLIYGSGFVQRGWPAGDEAGVKATRAREDDDERDGNEGRRRRRVAEGEGRHSWGGGEGKGLDSWEREGATGRGEGATAAMEGRAPAGGLWRRRMDASGEGKGGGKIPLSCNDRGWIIFLELTILATHSDCTG</sequence>
<reference evidence="2" key="2">
    <citation type="journal article" date="2024" name="Plant">
        <title>Genomic evolution and insights into agronomic trait innovations of Sesamum species.</title>
        <authorList>
            <person name="Miao H."/>
            <person name="Wang L."/>
            <person name="Qu L."/>
            <person name="Liu H."/>
            <person name="Sun Y."/>
            <person name="Le M."/>
            <person name="Wang Q."/>
            <person name="Wei S."/>
            <person name="Zheng Y."/>
            <person name="Lin W."/>
            <person name="Duan Y."/>
            <person name="Cao H."/>
            <person name="Xiong S."/>
            <person name="Wang X."/>
            <person name="Wei L."/>
            <person name="Li C."/>
            <person name="Ma Q."/>
            <person name="Ju M."/>
            <person name="Zhao R."/>
            <person name="Li G."/>
            <person name="Mu C."/>
            <person name="Tian Q."/>
            <person name="Mei H."/>
            <person name="Zhang T."/>
            <person name="Gao T."/>
            <person name="Zhang H."/>
        </authorList>
    </citation>
    <scope>NUCLEOTIDE SEQUENCE</scope>
    <source>
        <strain evidence="2">KEN1</strain>
    </source>
</reference>
<proteinExistence type="predicted"/>
<dbReference type="EMBL" id="JACGWN010000014">
    <property type="protein sequence ID" value="KAL0405706.1"/>
    <property type="molecule type" value="Genomic_DNA"/>
</dbReference>
<accession>A0AAW2TQ65</accession>
<evidence type="ECO:0000313" key="2">
    <source>
        <dbReference type="EMBL" id="KAL0405706.1"/>
    </source>
</evidence>
<feature type="compositionally biased region" description="Low complexity" evidence="1">
    <location>
        <begin position="81"/>
        <end position="90"/>
    </location>
</feature>
<protein>
    <submittedName>
        <fullName evidence="2">Uncharacterized protein</fullName>
    </submittedName>
</protein>
<feature type="region of interest" description="Disordered" evidence="1">
    <location>
        <begin position="25"/>
        <end position="110"/>
    </location>
</feature>
<feature type="compositionally biased region" description="Basic and acidic residues" evidence="1">
    <location>
        <begin position="65"/>
        <end position="75"/>
    </location>
</feature>
<dbReference type="AlphaFoldDB" id="A0AAW2TQ65"/>
<comment type="caution">
    <text evidence="2">The sequence shown here is derived from an EMBL/GenBank/DDBJ whole genome shotgun (WGS) entry which is preliminary data.</text>
</comment>